<accession>A0A6M8BAE3</accession>
<dbReference type="RefSeq" id="WP_159522394.1">
    <property type="nucleotide sequence ID" value="NZ_CP053642.1"/>
</dbReference>
<reference evidence="2 3" key="1">
    <citation type="submission" date="2020-05" db="EMBL/GenBank/DDBJ databases">
        <title>Actinomyces sp. zg-325.</title>
        <authorList>
            <person name="Yang C."/>
        </authorList>
    </citation>
    <scope>NUCLEOTIDE SEQUENCE [LARGE SCALE GENOMIC DNA]</scope>
    <source>
        <strain evidence="3">zg-325</strain>
    </source>
</reference>
<feature type="region of interest" description="Disordered" evidence="1">
    <location>
        <begin position="261"/>
        <end position="299"/>
    </location>
</feature>
<dbReference type="EMBL" id="CP053642">
    <property type="protein sequence ID" value="QKD80441.1"/>
    <property type="molecule type" value="Genomic_DNA"/>
</dbReference>
<protein>
    <submittedName>
        <fullName evidence="2">DUF4194 domain-containing protein</fullName>
    </submittedName>
</protein>
<dbReference type="AlphaFoldDB" id="A0A6M8BAE3"/>
<evidence type="ECO:0000256" key="1">
    <source>
        <dbReference type="SAM" id="MobiDB-lite"/>
    </source>
</evidence>
<evidence type="ECO:0000313" key="2">
    <source>
        <dbReference type="EMBL" id="QKD80441.1"/>
    </source>
</evidence>
<sequence>MSPESPLQEMNLEVPPPPPGGVGAIPPPPPTRSSSPAAADGPAAPPEPEAPACQGAPADPAEPASEMPPGALWDGDAGTLPRATRSAIVRLVQGPYLSAALHPEPWQALMADIDAVRHHLANMFLSLIVDREAGFAFVRNADDPTGQAPSVVRAMPLTLIDTALLLHLRTLLLRAMGGGQRVFVDRSELIDHLAIYRRRASTDLSGFERRVSASITKMVKASLLRATSVDERYEISPILALVFGADQVAAVAAQYEAMLAEQDDDGAGPGGARGTRGSERPRGPRRSPSTPSADSQERP</sequence>
<organism evidence="2 3">
    <name type="scientific">Actinomyces marmotae</name>
    <dbReference type="NCBI Taxonomy" id="2737173"/>
    <lineage>
        <taxon>Bacteria</taxon>
        <taxon>Bacillati</taxon>
        <taxon>Actinomycetota</taxon>
        <taxon>Actinomycetes</taxon>
        <taxon>Actinomycetales</taxon>
        <taxon>Actinomycetaceae</taxon>
        <taxon>Actinomyces</taxon>
    </lineage>
</organism>
<evidence type="ECO:0000313" key="3">
    <source>
        <dbReference type="Proteomes" id="UP000504752"/>
    </source>
</evidence>
<dbReference type="Proteomes" id="UP000504752">
    <property type="component" value="Chromosome"/>
</dbReference>
<dbReference type="KEGG" id="amam:HPC72_09670"/>
<dbReference type="Pfam" id="PF13835">
    <property type="entry name" value="DUF4194"/>
    <property type="match status" value="1"/>
</dbReference>
<feature type="region of interest" description="Disordered" evidence="1">
    <location>
        <begin position="1"/>
        <end position="78"/>
    </location>
</feature>
<feature type="compositionally biased region" description="Low complexity" evidence="1">
    <location>
        <begin position="32"/>
        <end position="42"/>
    </location>
</feature>
<gene>
    <name evidence="2" type="ORF">HPC72_09670</name>
</gene>
<feature type="compositionally biased region" description="Pro residues" evidence="1">
    <location>
        <begin position="14"/>
        <end position="31"/>
    </location>
</feature>
<name>A0A6M8BAE3_9ACTO</name>
<proteinExistence type="predicted"/>
<dbReference type="InterPro" id="IPR025449">
    <property type="entry name" value="JetB"/>
</dbReference>
<keyword evidence="3" id="KW-1185">Reference proteome</keyword>